<dbReference type="PANTHER" id="PTHR11461:SF211">
    <property type="entry name" value="GH10112P-RELATED"/>
    <property type="match status" value="1"/>
</dbReference>
<dbReference type="GO" id="GO:0004867">
    <property type="term" value="F:serine-type endopeptidase inhibitor activity"/>
    <property type="evidence" value="ECO:0007669"/>
    <property type="project" value="UniProtKB-KW"/>
</dbReference>
<dbReference type="InterPro" id="IPR023796">
    <property type="entry name" value="Serpin_dom"/>
</dbReference>
<dbReference type="EnsemblMetazoa" id="PHUM291200-RA">
    <property type="protein sequence ID" value="PHUM291200-PA"/>
    <property type="gene ID" value="PHUM291200"/>
</dbReference>
<dbReference type="SUPFAM" id="SSF56574">
    <property type="entry name" value="Serpins"/>
    <property type="match status" value="1"/>
</dbReference>
<comment type="similarity">
    <text evidence="1 4">Belongs to the serpin family.</text>
</comment>
<dbReference type="InterPro" id="IPR000215">
    <property type="entry name" value="Serpin_fam"/>
</dbReference>
<dbReference type="eggNOG" id="KOG2392">
    <property type="taxonomic scope" value="Eukaryota"/>
</dbReference>
<reference evidence="7" key="3">
    <citation type="submission" date="2020-05" db="UniProtKB">
        <authorList>
            <consortium name="EnsemblMetazoa"/>
        </authorList>
    </citation>
    <scope>IDENTIFICATION</scope>
    <source>
        <strain evidence="7">USDA</strain>
    </source>
</reference>
<dbReference type="CDD" id="cd00172">
    <property type="entry name" value="serpin"/>
    <property type="match status" value="1"/>
</dbReference>
<dbReference type="Proteomes" id="UP000009046">
    <property type="component" value="Unassembled WGS sequence"/>
</dbReference>
<evidence type="ECO:0000313" key="7">
    <source>
        <dbReference type="EnsemblMetazoa" id="PHUM291200-PA"/>
    </source>
</evidence>
<dbReference type="PANTHER" id="PTHR11461">
    <property type="entry name" value="SERINE PROTEASE INHIBITOR, SERPIN"/>
    <property type="match status" value="1"/>
</dbReference>
<dbReference type="OMA" id="WIEEITH"/>
<sequence length="358" mass="40794">MLKTVESKYNESNIIFSPASIIGLLSVLQQGAKGSTALELLKVLRLTPEESKKGFLNLLSLKKETNVTFDWGNRIYVSPSIEILEEFKKKTRENFEVDVKKMNFGVPSSKNSSDEMNNWIEEITHKHIKNMVDPSMISVDTIMVLINAIFFKGNWMRSFKKTKTSTGNFEKFPGEQMETEFMSQRDKYHADKDSYLGAKWMSLPFQNQRFSMVFILPNKRHGLNNLLNKLKTDDLHSILTYKGVSVVKVRIPKFKLTEKVSLEETMSQLGLKTMFNSLSDLSGMSPSSKNLAVSNMIHQSTIEIDEKGSSASASTILIMSRRRTPTLSFIADQPFLFFIMDDKYNVPLFAGKIFNPTM</sequence>
<dbReference type="InterPro" id="IPR036186">
    <property type="entry name" value="Serpin_sf"/>
</dbReference>
<organism>
    <name type="scientific">Pediculus humanus subsp. corporis</name>
    <name type="common">Body louse</name>
    <dbReference type="NCBI Taxonomy" id="121224"/>
    <lineage>
        <taxon>Eukaryota</taxon>
        <taxon>Metazoa</taxon>
        <taxon>Ecdysozoa</taxon>
        <taxon>Arthropoda</taxon>
        <taxon>Hexapoda</taxon>
        <taxon>Insecta</taxon>
        <taxon>Pterygota</taxon>
        <taxon>Neoptera</taxon>
        <taxon>Paraneoptera</taxon>
        <taxon>Psocodea</taxon>
        <taxon>Troctomorpha</taxon>
        <taxon>Phthiraptera</taxon>
        <taxon>Anoplura</taxon>
        <taxon>Pediculidae</taxon>
        <taxon>Pediculus</taxon>
    </lineage>
</organism>
<dbReference type="PROSITE" id="PS00284">
    <property type="entry name" value="SERPIN"/>
    <property type="match status" value="1"/>
</dbReference>
<dbReference type="InterPro" id="IPR042185">
    <property type="entry name" value="Serpin_sf_2"/>
</dbReference>
<dbReference type="GeneID" id="8229658"/>
<keyword evidence="2" id="KW-0646">Protease inhibitor</keyword>
<dbReference type="CTD" id="8229658"/>
<reference evidence="6" key="2">
    <citation type="submission" date="2007-04" db="EMBL/GenBank/DDBJ databases">
        <title>The genome of the human body louse.</title>
        <authorList>
            <consortium name="The Human Body Louse Genome Consortium"/>
            <person name="Kirkness E."/>
            <person name="Walenz B."/>
            <person name="Hass B."/>
            <person name="Bruggner R."/>
            <person name="Strausberg R."/>
        </authorList>
    </citation>
    <scope>NUCLEOTIDE SEQUENCE</scope>
    <source>
        <strain evidence="6">USDA</strain>
    </source>
</reference>
<evidence type="ECO:0000313" key="6">
    <source>
        <dbReference type="EMBL" id="EEB14291.1"/>
    </source>
</evidence>
<evidence type="ECO:0000313" key="8">
    <source>
        <dbReference type="Proteomes" id="UP000009046"/>
    </source>
</evidence>
<feature type="domain" description="Serpin" evidence="5">
    <location>
        <begin position="1"/>
        <end position="356"/>
    </location>
</feature>
<dbReference type="EMBL" id="AAZO01003379">
    <property type="status" value="NOT_ANNOTATED_CDS"/>
    <property type="molecule type" value="Genomic_DNA"/>
</dbReference>
<accession>E0VLN5</accession>
<dbReference type="GO" id="GO:0005615">
    <property type="term" value="C:extracellular space"/>
    <property type="evidence" value="ECO:0007669"/>
    <property type="project" value="InterPro"/>
</dbReference>
<evidence type="ECO:0000256" key="3">
    <source>
        <dbReference type="ARBA" id="ARBA00022900"/>
    </source>
</evidence>
<dbReference type="SMART" id="SM00093">
    <property type="entry name" value="SERPIN"/>
    <property type="match status" value="1"/>
</dbReference>
<dbReference type="MEROPS" id="I04.077"/>
<keyword evidence="3" id="KW-0722">Serine protease inhibitor</keyword>
<protein>
    <submittedName>
        <fullName evidence="6">Predicted protein</fullName>
    </submittedName>
</protein>
<evidence type="ECO:0000256" key="4">
    <source>
        <dbReference type="RuleBase" id="RU000411"/>
    </source>
</evidence>
<reference evidence="6" key="1">
    <citation type="submission" date="2007-04" db="EMBL/GenBank/DDBJ databases">
        <title>Annotation of Pediculus humanus corporis strain USDA.</title>
        <authorList>
            <person name="Kirkness E."/>
            <person name="Hannick L."/>
            <person name="Hass B."/>
            <person name="Bruggner R."/>
            <person name="Lawson D."/>
            <person name="Bidwell S."/>
            <person name="Joardar V."/>
            <person name="Caler E."/>
            <person name="Walenz B."/>
            <person name="Inman J."/>
            <person name="Schobel S."/>
            <person name="Galinsky K."/>
            <person name="Amedeo P."/>
            <person name="Strausberg R."/>
        </authorList>
    </citation>
    <scope>NUCLEOTIDE SEQUENCE</scope>
    <source>
        <strain evidence="6">USDA</strain>
    </source>
</reference>
<dbReference type="RefSeq" id="XP_002427029.1">
    <property type="nucleotide sequence ID" value="XM_002426984.1"/>
</dbReference>
<dbReference type="VEuPathDB" id="VectorBase:PHUM291200"/>
<keyword evidence="8" id="KW-1185">Reference proteome</keyword>
<dbReference type="OrthoDB" id="9518664at2759"/>
<dbReference type="InParanoid" id="E0VLN5"/>
<dbReference type="Gene3D" id="3.30.497.10">
    <property type="entry name" value="Antithrombin, subunit I, domain 2"/>
    <property type="match status" value="1"/>
</dbReference>
<evidence type="ECO:0000256" key="2">
    <source>
        <dbReference type="ARBA" id="ARBA00022690"/>
    </source>
</evidence>
<evidence type="ECO:0000259" key="5">
    <source>
        <dbReference type="SMART" id="SM00093"/>
    </source>
</evidence>
<proteinExistence type="inferred from homology"/>
<evidence type="ECO:0000256" key="1">
    <source>
        <dbReference type="ARBA" id="ARBA00009500"/>
    </source>
</evidence>
<dbReference type="KEGG" id="phu:Phum_PHUM291200"/>
<dbReference type="Gene3D" id="2.30.39.10">
    <property type="entry name" value="Alpha-1-antitrypsin, domain 1"/>
    <property type="match status" value="1"/>
</dbReference>
<name>E0VLN5_PEDHC</name>
<gene>
    <name evidence="7" type="primary">8229658</name>
    <name evidence="6" type="ORF">Phum_PHUM291200</name>
</gene>
<dbReference type="EMBL" id="DS235277">
    <property type="protein sequence ID" value="EEB14291.1"/>
    <property type="molecule type" value="Genomic_DNA"/>
</dbReference>
<dbReference type="Pfam" id="PF00079">
    <property type="entry name" value="Serpin"/>
    <property type="match status" value="1"/>
</dbReference>
<dbReference type="HOGENOM" id="CLU_023330_0_2_1"/>
<dbReference type="AlphaFoldDB" id="E0VLN5"/>
<dbReference type="InterPro" id="IPR042178">
    <property type="entry name" value="Serpin_sf_1"/>
</dbReference>
<dbReference type="InterPro" id="IPR023795">
    <property type="entry name" value="Serpin_CS"/>
</dbReference>